<organism evidence="10 11">
    <name type="scientific">Halomonas salina</name>
    <dbReference type="NCBI Taxonomy" id="42565"/>
    <lineage>
        <taxon>Bacteria</taxon>
        <taxon>Pseudomonadati</taxon>
        <taxon>Pseudomonadota</taxon>
        <taxon>Gammaproteobacteria</taxon>
        <taxon>Oceanospirillales</taxon>
        <taxon>Halomonadaceae</taxon>
        <taxon>Halomonas</taxon>
    </lineage>
</organism>
<evidence type="ECO:0000256" key="3">
    <source>
        <dbReference type="ARBA" id="ARBA00022448"/>
    </source>
</evidence>
<evidence type="ECO:0000256" key="5">
    <source>
        <dbReference type="ARBA" id="ARBA00022692"/>
    </source>
</evidence>
<dbReference type="EMBL" id="JOKD01000005">
    <property type="protein sequence ID" value="KGE79280.1"/>
    <property type="molecule type" value="Genomic_DNA"/>
</dbReference>
<protein>
    <submittedName>
        <fullName evidence="10">Zinc ABC transporter permease</fullName>
    </submittedName>
</protein>
<evidence type="ECO:0000256" key="2">
    <source>
        <dbReference type="ARBA" id="ARBA00008034"/>
    </source>
</evidence>
<feature type="transmembrane region" description="Helical" evidence="9">
    <location>
        <begin position="94"/>
        <end position="115"/>
    </location>
</feature>
<accession>A0ABR4WY13</accession>
<dbReference type="Proteomes" id="UP000029721">
    <property type="component" value="Unassembled WGS sequence"/>
</dbReference>
<feature type="transmembrane region" description="Helical" evidence="9">
    <location>
        <begin position="39"/>
        <end position="58"/>
    </location>
</feature>
<feature type="transmembrane region" description="Helical" evidence="9">
    <location>
        <begin position="263"/>
        <end position="285"/>
    </location>
</feature>
<evidence type="ECO:0000256" key="1">
    <source>
        <dbReference type="ARBA" id="ARBA00004651"/>
    </source>
</evidence>
<feature type="transmembrane region" description="Helical" evidence="9">
    <location>
        <begin position="179"/>
        <end position="197"/>
    </location>
</feature>
<dbReference type="RefSeq" id="WP_035592863.1">
    <property type="nucleotide sequence ID" value="NZ_JOKD01000005.1"/>
</dbReference>
<feature type="transmembrane region" description="Helical" evidence="9">
    <location>
        <begin position="203"/>
        <end position="220"/>
    </location>
</feature>
<keyword evidence="4" id="KW-1003">Cell membrane</keyword>
<keyword evidence="3 8" id="KW-0813">Transport</keyword>
<evidence type="ECO:0000256" key="8">
    <source>
        <dbReference type="RuleBase" id="RU003943"/>
    </source>
</evidence>
<evidence type="ECO:0000313" key="11">
    <source>
        <dbReference type="Proteomes" id="UP000029721"/>
    </source>
</evidence>
<dbReference type="PANTHER" id="PTHR30477:SF8">
    <property type="entry name" value="METAL TRANSPORT SYSTEM MEMBRANE PROTEIN CT_070-RELATED"/>
    <property type="match status" value="1"/>
</dbReference>
<dbReference type="Pfam" id="PF00950">
    <property type="entry name" value="ABC-3"/>
    <property type="match status" value="1"/>
</dbReference>
<name>A0ABR4WY13_9GAMM</name>
<keyword evidence="11" id="KW-1185">Reference proteome</keyword>
<evidence type="ECO:0000256" key="4">
    <source>
        <dbReference type="ARBA" id="ARBA00022475"/>
    </source>
</evidence>
<feature type="transmembrane region" description="Helical" evidence="9">
    <location>
        <begin position="148"/>
        <end position="167"/>
    </location>
</feature>
<keyword evidence="7 9" id="KW-0472">Membrane</keyword>
<proteinExistence type="inferred from homology"/>
<feature type="transmembrane region" description="Helical" evidence="9">
    <location>
        <begin position="12"/>
        <end position="32"/>
    </location>
</feature>
<dbReference type="InterPro" id="IPR001626">
    <property type="entry name" value="ABC_TroCD"/>
</dbReference>
<dbReference type="Gene3D" id="1.10.3470.10">
    <property type="entry name" value="ABC transporter involved in vitamin B12 uptake, BtuC"/>
    <property type="match status" value="1"/>
</dbReference>
<comment type="similarity">
    <text evidence="2 8">Belongs to the ABC-3 integral membrane protein family.</text>
</comment>
<comment type="caution">
    <text evidence="10">The sequence shown here is derived from an EMBL/GenBank/DDBJ whole genome shotgun (WGS) entry which is preliminary data.</text>
</comment>
<gene>
    <name evidence="10" type="ORF">FP66_11385</name>
</gene>
<keyword evidence="6 9" id="KW-1133">Transmembrane helix</keyword>
<dbReference type="PANTHER" id="PTHR30477">
    <property type="entry name" value="ABC-TRANSPORTER METAL-BINDING PROTEIN"/>
    <property type="match status" value="1"/>
</dbReference>
<dbReference type="CDD" id="cd06550">
    <property type="entry name" value="TM_ABC_iron-siderophores_like"/>
    <property type="match status" value="1"/>
</dbReference>
<sequence>MLAALFDNPAAMIMLVGALVGIASTLVGTFLVLRGNSMLSDAIGHAIVFGIVIVWLVTHQQSGPLQLLGAALTGLLTVVLTELLVSTRRVKQDAAIGLVFPVLFSIGVLLLNLYARDVHIDTHTVLLGEIGFVWLDTVTLGEYRVPQALLSMGAMTLLNAAFVGCFFKELKLATFDEGLARALGLAPGLLFHGLLLLTSGTAVAAFDAVGAVLFVAFVIVPPATAYLLTDRLWLMFVYGILVSILSSISGYVLAVAWDVSIGGMMAVMTGAFLLVAFLAGPRYGVVAQWFRRRGQRRLNEIRTLAVHLYNHEGSPEQHEENVTRALREHLLWDDAKARRVVARSREQALIERNGEALHLTPGGRELAREILEPGRRQVGDGGHD</sequence>
<reference evidence="10 11" key="1">
    <citation type="submission" date="2014-06" db="EMBL/GenBank/DDBJ databases">
        <title>Draft genome sequence of an extremely salt tolerant bacteria Halomonas salina/CIFRI 1.</title>
        <authorList>
            <person name="Behera B.D."/>
            <person name="Meena D.K."/>
            <person name="Das P."/>
            <person name="Maharana J."/>
            <person name="Paria P."/>
            <person name="Sharma A.P."/>
            <person name="Shamsudheen K.V."/>
            <person name="Rijit J."/>
            <person name="Dixit V."/>
            <person name="Verma A."/>
            <person name="Scaria V."/>
            <person name="Sivasubbu S."/>
        </authorList>
    </citation>
    <scope>NUCLEOTIDE SEQUENCE [LARGE SCALE GENOMIC DNA]</scope>
    <source>
        <strain evidence="10 11">CIFRI 1</strain>
    </source>
</reference>
<dbReference type="SUPFAM" id="SSF81345">
    <property type="entry name" value="ABC transporter involved in vitamin B12 uptake, BtuC"/>
    <property type="match status" value="1"/>
</dbReference>
<comment type="subcellular location">
    <subcellularLocation>
        <location evidence="1 8">Cell membrane</location>
        <topology evidence="1 8">Multi-pass membrane protein</topology>
    </subcellularLocation>
</comment>
<evidence type="ECO:0000256" key="6">
    <source>
        <dbReference type="ARBA" id="ARBA00022989"/>
    </source>
</evidence>
<dbReference type="InterPro" id="IPR037294">
    <property type="entry name" value="ABC_BtuC-like"/>
</dbReference>
<keyword evidence="5 8" id="KW-0812">Transmembrane</keyword>
<feature type="transmembrane region" description="Helical" evidence="9">
    <location>
        <begin position="64"/>
        <end position="85"/>
    </location>
</feature>
<evidence type="ECO:0000256" key="7">
    <source>
        <dbReference type="ARBA" id="ARBA00023136"/>
    </source>
</evidence>
<evidence type="ECO:0000313" key="10">
    <source>
        <dbReference type="EMBL" id="KGE79280.1"/>
    </source>
</evidence>
<feature type="transmembrane region" description="Helical" evidence="9">
    <location>
        <begin position="232"/>
        <end position="257"/>
    </location>
</feature>
<evidence type="ECO:0000256" key="9">
    <source>
        <dbReference type="SAM" id="Phobius"/>
    </source>
</evidence>